<evidence type="ECO:0000313" key="2">
    <source>
        <dbReference type="Proteomes" id="UP000193498"/>
    </source>
</evidence>
<dbReference type="EMBL" id="MCFE01000171">
    <property type="protein sequence ID" value="ORX95609.1"/>
    <property type="molecule type" value="Genomic_DNA"/>
</dbReference>
<dbReference type="Proteomes" id="UP000193498">
    <property type="component" value="Unassembled WGS sequence"/>
</dbReference>
<sequence length="152" mass="17336">MYRFDTGSLSQPDWRNKEIQMKLKSWPYDVSPQYKRALLDDTFLETHRELLSTVTLFVGLHSDQATIPIVDAALKAGKAFAVIPCCVFSHDNQSRRLRSGELVTTTEQQIQYICEKSTGKYGGTIRKDYLGFEGKNVVVYWIPDPEQQTAPT</sequence>
<organism evidence="1 2">
    <name type="scientific">Basidiobolus meristosporus CBS 931.73</name>
    <dbReference type="NCBI Taxonomy" id="1314790"/>
    <lineage>
        <taxon>Eukaryota</taxon>
        <taxon>Fungi</taxon>
        <taxon>Fungi incertae sedis</taxon>
        <taxon>Zoopagomycota</taxon>
        <taxon>Entomophthoromycotina</taxon>
        <taxon>Basidiobolomycetes</taxon>
        <taxon>Basidiobolales</taxon>
        <taxon>Basidiobolaceae</taxon>
        <taxon>Basidiobolus</taxon>
    </lineage>
</organism>
<dbReference type="AlphaFoldDB" id="A0A1Y1YC88"/>
<evidence type="ECO:0008006" key="3">
    <source>
        <dbReference type="Google" id="ProtNLM"/>
    </source>
</evidence>
<evidence type="ECO:0000313" key="1">
    <source>
        <dbReference type="EMBL" id="ORX95609.1"/>
    </source>
</evidence>
<reference evidence="1 2" key="1">
    <citation type="submission" date="2016-07" db="EMBL/GenBank/DDBJ databases">
        <title>Pervasive Adenine N6-methylation of Active Genes in Fungi.</title>
        <authorList>
            <consortium name="DOE Joint Genome Institute"/>
            <person name="Mondo S.J."/>
            <person name="Dannebaum R.O."/>
            <person name="Kuo R.C."/>
            <person name="Labutti K."/>
            <person name="Haridas S."/>
            <person name="Kuo A."/>
            <person name="Salamov A."/>
            <person name="Ahrendt S.R."/>
            <person name="Lipzen A."/>
            <person name="Sullivan W."/>
            <person name="Andreopoulos W.B."/>
            <person name="Clum A."/>
            <person name="Lindquist E."/>
            <person name="Daum C."/>
            <person name="Ramamoorthy G.K."/>
            <person name="Gryganskyi A."/>
            <person name="Culley D."/>
            <person name="Magnuson J.K."/>
            <person name="James T.Y."/>
            <person name="O'Malley M.A."/>
            <person name="Stajich J.E."/>
            <person name="Spatafora J.W."/>
            <person name="Visel A."/>
            <person name="Grigoriev I.V."/>
        </authorList>
    </citation>
    <scope>NUCLEOTIDE SEQUENCE [LARGE SCALE GENOMIC DNA]</scope>
    <source>
        <strain evidence="1 2">CBS 931.73</strain>
    </source>
</reference>
<keyword evidence="2" id="KW-1185">Reference proteome</keyword>
<comment type="caution">
    <text evidence="1">The sequence shown here is derived from an EMBL/GenBank/DDBJ whole genome shotgun (WGS) entry which is preliminary data.</text>
</comment>
<proteinExistence type="predicted"/>
<dbReference type="InParanoid" id="A0A1Y1YC88"/>
<dbReference type="PANTHER" id="PTHR36971:SF3">
    <property type="entry name" value="C3H1-TYPE DOMAIN-CONTAINING PROTEIN"/>
    <property type="match status" value="1"/>
</dbReference>
<protein>
    <recommendedName>
        <fullName evidence="3">Methyltransferase domain-containing protein</fullName>
    </recommendedName>
</protein>
<name>A0A1Y1YC88_9FUNG</name>
<dbReference type="PANTHER" id="PTHR36971">
    <property type="entry name" value="UNNAMED PRODUCT"/>
    <property type="match status" value="1"/>
</dbReference>
<gene>
    <name evidence="1" type="ORF">K493DRAFT_314885</name>
</gene>
<dbReference type="OrthoDB" id="7459479at2759"/>
<accession>A0A1Y1YC88</accession>